<dbReference type="AlphaFoldDB" id="A0A0L7R6Y1"/>
<evidence type="ECO:0000256" key="7">
    <source>
        <dbReference type="RuleBase" id="RU003345"/>
    </source>
</evidence>
<dbReference type="CDD" id="cd07130">
    <property type="entry name" value="ALDH_F7_AASADH"/>
    <property type="match status" value="1"/>
</dbReference>
<comment type="similarity">
    <text evidence="1 7">Belongs to the aldehyde dehydrogenase family.</text>
</comment>
<keyword evidence="3 7" id="KW-0560">Oxidoreductase</keyword>
<dbReference type="Pfam" id="PF00171">
    <property type="entry name" value="Aldedh"/>
    <property type="match status" value="1"/>
</dbReference>
<dbReference type="PANTHER" id="PTHR43521:SF1">
    <property type="entry name" value="ALPHA-AMINOADIPIC SEMIALDEHYDE DEHYDROGENASE"/>
    <property type="match status" value="1"/>
</dbReference>
<dbReference type="InterPro" id="IPR029510">
    <property type="entry name" value="Ald_DH_CS_GLU"/>
</dbReference>
<dbReference type="InterPro" id="IPR015590">
    <property type="entry name" value="Aldehyde_DH_dom"/>
</dbReference>
<dbReference type="PROSITE" id="PS00687">
    <property type="entry name" value="ALDEHYDE_DEHYDR_GLU"/>
    <property type="match status" value="1"/>
</dbReference>
<organism evidence="9 10">
    <name type="scientific">Habropoda laboriosa</name>
    <dbReference type="NCBI Taxonomy" id="597456"/>
    <lineage>
        <taxon>Eukaryota</taxon>
        <taxon>Metazoa</taxon>
        <taxon>Ecdysozoa</taxon>
        <taxon>Arthropoda</taxon>
        <taxon>Hexapoda</taxon>
        <taxon>Insecta</taxon>
        <taxon>Pterygota</taxon>
        <taxon>Neoptera</taxon>
        <taxon>Endopterygota</taxon>
        <taxon>Hymenoptera</taxon>
        <taxon>Apocrita</taxon>
        <taxon>Aculeata</taxon>
        <taxon>Apoidea</taxon>
        <taxon>Anthophila</taxon>
        <taxon>Apidae</taxon>
        <taxon>Habropoda</taxon>
    </lineage>
</organism>
<evidence type="ECO:0000256" key="1">
    <source>
        <dbReference type="ARBA" id="ARBA00009986"/>
    </source>
</evidence>
<feature type="domain" description="Aldehyde dehydrogenase" evidence="8">
    <location>
        <begin position="51"/>
        <end position="337"/>
    </location>
</feature>
<evidence type="ECO:0000256" key="3">
    <source>
        <dbReference type="ARBA" id="ARBA00023002"/>
    </source>
</evidence>
<dbReference type="OrthoDB" id="310895at2759"/>
<name>A0A0L7R6Y1_9HYME</name>
<dbReference type="EC" id="1.2.1.3" evidence="5"/>
<dbReference type="Gene3D" id="3.40.309.10">
    <property type="entry name" value="Aldehyde Dehydrogenase, Chain A, domain 2"/>
    <property type="match status" value="2"/>
</dbReference>
<dbReference type="GO" id="GO:0004029">
    <property type="term" value="F:aldehyde dehydrogenase (NAD+) activity"/>
    <property type="evidence" value="ECO:0007669"/>
    <property type="project" value="UniProtKB-EC"/>
</dbReference>
<comment type="subunit">
    <text evidence="2">Homotetramer.</text>
</comment>
<dbReference type="Proteomes" id="UP000053825">
    <property type="component" value="Unassembled WGS sequence"/>
</dbReference>
<dbReference type="InterPro" id="IPR016163">
    <property type="entry name" value="Ald_DH_C"/>
</dbReference>
<reference evidence="9 10" key="1">
    <citation type="submission" date="2015-07" db="EMBL/GenBank/DDBJ databases">
        <title>The genome of Habropoda laboriosa.</title>
        <authorList>
            <person name="Pan H."/>
            <person name="Kapheim K."/>
        </authorList>
    </citation>
    <scope>NUCLEOTIDE SEQUENCE [LARGE SCALE GENOMIC DNA]</scope>
    <source>
        <strain evidence="9">0110345459</strain>
    </source>
</reference>
<proteinExistence type="inferred from homology"/>
<feature type="active site" evidence="6">
    <location>
        <position position="284"/>
    </location>
</feature>
<keyword evidence="10" id="KW-1185">Reference proteome</keyword>
<protein>
    <recommendedName>
        <fullName evidence="5">aldehyde dehydrogenase (NAD(+))</fullName>
        <ecNumber evidence="5">1.2.1.3</ecNumber>
    </recommendedName>
</protein>
<keyword evidence="4" id="KW-0520">NAD</keyword>
<evidence type="ECO:0000256" key="5">
    <source>
        <dbReference type="ARBA" id="ARBA00024226"/>
    </source>
</evidence>
<dbReference type="Gene3D" id="3.40.605.10">
    <property type="entry name" value="Aldehyde Dehydrogenase, Chain A, domain 1"/>
    <property type="match status" value="2"/>
</dbReference>
<gene>
    <name evidence="9" type="ORF">WH47_00938</name>
</gene>
<evidence type="ECO:0000259" key="8">
    <source>
        <dbReference type="Pfam" id="PF00171"/>
    </source>
</evidence>
<dbReference type="STRING" id="597456.A0A0L7R6Y1"/>
<evidence type="ECO:0000256" key="2">
    <source>
        <dbReference type="ARBA" id="ARBA00011881"/>
    </source>
</evidence>
<dbReference type="InterPro" id="IPR016161">
    <property type="entry name" value="Ald_DH/histidinol_DH"/>
</dbReference>
<evidence type="ECO:0000256" key="6">
    <source>
        <dbReference type="PROSITE-ProRule" id="PRU10007"/>
    </source>
</evidence>
<dbReference type="PANTHER" id="PTHR43521">
    <property type="entry name" value="ALPHA-AMINOADIPIC SEMIALDEHYDE DEHYDROGENASE"/>
    <property type="match status" value="1"/>
</dbReference>
<sequence>MLRLLSRNSVYILQLQMSRHLVTDPKYGFLKQLGLTTENPGLYDGRWGGSGKVIESISPATGKVIAKVRTSTVQEASNAITEARKAWPQWASLPAPTRGEIVRQIGEELRNNLKPLGRLVSLEMGKILPEGIGEVQEYIDICDYAVGLSRMLPGSIFPSERKNHALLEKWNPLGVIGVISAFNFPVAVYGWNSAIAMVCGNAIVWKGALTTPLVSIATTKIITGVLERNGVPGSIACLVTGGSDVGETIVNDTRVPLVSFTGSTNVGRNVALKVQERFGKCLLELGGNNALIIAQDADLEMAIRAVVFSCVGTTGQRCTTTRRLILHSKIKDEFLDSALKSGGKIEFGGKQIERLGFYVEPTIISGLSPKAEIVQKETFAPIVYIFEVNSLEDAIALNNGVQQGLSSSLFTKSIGNVFQWIGPHGSDCGIINVNIGTSGAEIGGAFGGEKATGGGRESGSDAWKHYMRRATITINYGNELPLAQGIKFE</sequence>
<dbReference type="EMBL" id="KQ414645">
    <property type="protein sequence ID" value="KOC66630.1"/>
    <property type="molecule type" value="Genomic_DNA"/>
</dbReference>
<evidence type="ECO:0000313" key="10">
    <source>
        <dbReference type="Proteomes" id="UP000053825"/>
    </source>
</evidence>
<dbReference type="InterPro" id="IPR044638">
    <property type="entry name" value="ALDH7A1-like"/>
</dbReference>
<dbReference type="SUPFAM" id="SSF53720">
    <property type="entry name" value="ALDH-like"/>
    <property type="match status" value="1"/>
</dbReference>
<accession>A0A0L7R6Y1</accession>
<evidence type="ECO:0000256" key="4">
    <source>
        <dbReference type="ARBA" id="ARBA00023027"/>
    </source>
</evidence>
<evidence type="ECO:0000313" key="9">
    <source>
        <dbReference type="EMBL" id="KOC66630.1"/>
    </source>
</evidence>
<dbReference type="InterPro" id="IPR016162">
    <property type="entry name" value="Ald_DH_N"/>
</dbReference>